<keyword evidence="5 9" id="KW-0554">One-carbon metabolism</keyword>
<organism evidence="12 13">
    <name type="scientific">Rhodococcus coprophilus</name>
    <dbReference type="NCBI Taxonomy" id="38310"/>
    <lineage>
        <taxon>Bacteria</taxon>
        <taxon>Bacillati</taxon>
        <taxon>Actinomycetota</taxon>
        <taxon>Actinomycetes</taxon>
        <taxon>Mycobacteriales</taxon>
        <taxon>Nocardiaceae</taxon>
        <taxon>Rhodococcus</taxon>
    </lineage>
</organism>
<dbReference type="GO" id="GO:0004146">
    <property type="term" value="F:dihydrofolate reductase activity"/>
    <property type="evidence" value="ECO:0007669"/>
    <property type="project" value="UniProtKB-EC"/>
</dbReference>
<evidence type="ECO:0000256" key="6">
    <source>
        <dbReference type="ARBA" id="ARBA00022857"/>
    </source>
</evidence>
<dbReference type="PANTHER" id="PTHR48069:SF3">
    <property type="entry name" value="DIHYDROFOLATE REDUCTASE"/>
    <property type="match status" value="1"/>
</dbReference>
<dbReference type="Pfam" id="PF00186">
    <property type="entry name" value="DHFR_1"/>
    <property type="match status" value="1"/>
</dbReference>
<dbReference type="GO" id="GO:0005829">
    <property type="term" value="C:cytosol"/>
    <property type="evidence" value="ECO:0007669"/>
    <property type="project" value="TreeGrafter"/>
</dbReference>
<evidence type="ECO:0000256" key="8">
    <source>
        <dbReference type="ARBA" id="ARBA00025067"/>
    </source>
</evidence>
<dbReference type="InterPro" id="IPR017925">
    <property type="entry name" value="DHFR_CS"/>
</dbReference>
<dbReference type="FunFam" id="3.40.430.10:FF:000001">
    <property type="entry name" value="Dihydrofolate reductase"/>
    <property type="match status" value="1"/>
</dbReference>
<keyword evidence="6 9" id="KW-0521">NADP</keyword>
<keyword evidence="13" id="KW-1185">Reference proteome</keyword>
<dbReference type="STRING" id="1219011.GCA_001895045_02806"/>
<dbReference type="InterPro" id="IPR024072">
    <property type="entry name" value="DHFR-like_dom_sf"/>
</dbReference>
<evidence type="ECO:0000259" key="11">
    <source>
        <dbReference type="PROSITE" id="PS51330"/>
    </source>
</evidence>
<dbReference type="EC" id="1.5.1.3" evidence="3 9"/>
<dbReference type="GO" id="GO:0046452">
    <property type="term" value="P:dihydrofolate metabolic process"/>
    <property type="evidence" value="ECO:0007669"/>
    <property type="project" value="TreeGrafter"/>
</dbReference>
<evidence type="ECO:0000256" key="10">
    <source>
        <dbReference type="RuleBase" id="RU004474"/>
    </source>
</evidence>
<sequence length="162" mass="17782">MGEISLIWAQARNGVIGKDNSIPWHIPEDLAFFKDATMGKPVVMGRLTWDSLPPKFRPLPGRRNVVVTRDPEWSAEGAHAASGLDEAFRLAGDGDVVVIGGGRIYAQALPRATRLLVTEVDLDVDGDAVAPEIGPEWSATETGEWQSSAKGIRFRWIRYSRT</sequence>
<dbReference type="PROSITE" id="PS00075">
    <property type="entry name" value="DHFR_1"/>
    <property type="match status" value="1"/>
</dbReference>
<dbReference type="RefSeq" id="WP_072701559.1">
    <property type="nucleotide sequence ID" value="NZ_JAFBBL010000001.1"/>
</dbReference>
<dbReference type="GO" id="GO:0046654">
    <property type="term" value="P:tetrahydrofolate biosynthetic process"/>
    <property type="evidence" value="ECO:0007669"/>
    <property type="project" value="UniProtKB-UniPathway"/>
</dbReference>
<comment type="function">
    <text evidence="8 9">Key enzyme in folate metabolism. Catalyzes an essential reaction for de novo glycine and purine synthesis, and for DNA precursor synthesis.</text>
</comment>
<dbReference type="Gene3D" id="3.40.430.10">
    <property type="entry name" value="Dihydrofolate Reductase, subunit A"/>
    <property type="match status" value="1"/>
</dbReference>
<evidence type="ECO:0000256" key="2">
    <source>
        <dbReference type="ARBA" id="ARBA00009539"/>
    </source>
</evidence>
<dbReference type="GO" id="GO:0046655">
    <property type="term" value="P:folic acid metabolic process"/>
    <property type="evidence" value="ECO:0007669"/>
    <property type="project" value="TreeGrafter"/>
</dbReference>
<feature type="domain" description="DHFR" evidence="11">
    <location>
        <begin position="3"/>
        <end position="161"/>
    </location>
</feature>
<evidence type="ECO:0000256" key="5">
    <source>
        <dbReference type="ARBA" id="ARBA00022563"/>
    </source>
</evidence>
<gene>
    <name evidence="12" type="primary">folA_2</name>
    <name evidence="12" type="ORF">NCTC10994_01713</name>
</gene>
<reference evidence="12 13" key="1">
    <citation type="submission" date="2018-06" db="EMBL/GenBank/DDBJ databases">
        <authorList>
            <consortium name="Pathogen Informatics"/>
            <person name="Doyle S."/>
        </authorList>
    </citation>
    <scope>NUCLEOTIDE SEQUENCE [LARGE SCALE GENOMIC DNA]</scope>
    <source>
        <strain evidence="12 13">NCTC10994</strain>
    </source>
</reference>
<evidence type="ECO:0000256" key="7">
    <source>
        <dbReference type="ARBA" id="ARBA00023002"/>
    </source>
</evidence>
<proteinExistence type="inferred from homology"/>
<comment type="catalytic activity">
    <reaction evidence="9">
        <text>(6S)-5,6,7,8-tetrahydrofolate + NADP(+) = 7,8-dihydrofolate + NADPH + H(+)</text>
        <dbReference type="Rhea" id="RHEA:15009"/>
        <dbReference type="ChEBI" id="CHEBI:15378"/>
        <dbReference type="ChEBI" id="CHEBI:57451"/>
        <dbReference type="ChEBI" id="CHEBI:57453"/>
        <dbReference type="ChEBI" id="CHEBI:57783"/>
        <dbReference type="ChEBI" id="CHEBI:58349"/>
        <dbReference type="EC" id="1.5.1.3"/>
    </reaction>
</comment>
<dbReference type="KEGG" id="rcr:NCTC10994_01713"/>
<dbReference type="PANTHER" id="PTHR48069">
    <property type="entry name" value="DIHYDROFOLATE REDUCTASE"/>
    <property type="match status" value="1"/>
</dbReference>
<dbReference type="InterPro" id="IPR001796">
    <property type="entry name" value="DHFR_dom"/>
</dbReference>
<evidence type="ECO:0000313" key="12">
    <source>
        <dbReference type="EMBL" id="SQI30635.1"/>
    </source>
</evidence>
<keyword evidence="7 9" id="KW-0560">Oxidoreductase</keyword>
<comment type="pathway">
    <text evidence="1 9">Cofactor biosynthesis; tetrahydrofolate biosynthesis; 5,6,7,8-tetrahydrofolate from 7,8-dihydrofolate: step 1/1.</text>
</comment>
<dbReference type="InterPro" id="IPR012259">
    <property type="entry name" value="DHFR"/>
</dbReference>
<dbReference type="GO" id="GO:0006730">
    <property type="term" value="P:one-carbon metabolic process"/>
    <property type="evidence" value="ECO:0007669"/>
    <property type="project" value="UniProtKB-KW"/>
</dbReference>
<accession>A0A2X4WUG6</accession>
<dbReference type="AlphaFoldDB" id="A0A2X4WUG6"/>
<dbReference type="PIRSF" id="PIRSF000194">
    <property type="entry name" value="DHFR"/>
    <property type="match status" value="1"/>
</dbReference>
<evidence type="ECO:0000313" key="13">
    <source>
        <dbReference type="Proteomes" id="UP000249091"/>
    </source>
</evidence>
<evidence type="ECO:0000256" key="9">
    <source>
        <dbReference type="PIRNR" id="PIRNR000194"/>
    </source>
</evidence>
<evidence type="ECO:0000256" key="1">
    <source>
        <dbReference type="ARBA" id="ARBA00004903"/>
    </source>
</evidence>
<dbReference type="SUPFAM" id="SSF53597">
    <property type="entry name" value="Dihydrofolate reductase-like"/>
    <property type="match status" value="1"/>
</dbReference>
<dbReference type="CDD" id="cd00209">
    <property type="entry name" value="DHFR"/>
    <property type="match status" value="1"/>
</dbReference>
<dbReference type="PRINTS" id="PR00070">
    <property type="entry name" value="DHFR"/>
</dbReference>
<evidence type="ECO:0000256" key="3">
    <source>
        <dbReference type="ARBA" id="ARBA00012856"/>
    </source>
</evidence>
<dbReference type="EMBL" id="LS483468">
    <property type="protein sequence ID" value="SQI30635.1"/>
    <property type="molecule type" value="Genomic_DNA"/>
</dbReference>
<evidence type="ECO:0000256" key="4">
    <source>
        <dbReference type="ARBA" id="ARBA00018886"/>
    </source>
</evidence>
<protein>
    <recommendedName>
        <fullName evidence="4 9">Dihydrofolate reductase</fullName>
        <ecNumber evidence="3 9">1.5.1.3</ecNumber>
    </recommendedName>
</protein>
<dbReference type="UniPathway" id="UPA00077">
    <property type="reaction ID" value="UER00158"/>
</dbReference>
<name>A0A2X4WUG6_9NOCA</name>
<dbReference type="GO" id="GO:0070401">
    <property type="term" value="F:NADP+ binding"/>
    <property type="evidence" value="ECO:0007669"/>
    <property type="project" value="UniProtKB-ARBA"/>
</dbReference>
<dbReference type="PROSITE" id="PS51330">
    <property type="entry name" value="DHFR_2"/>
    <property type="match status" value="1"/>
</dbReference>
<dbReference type="Proteomes" id="UP000249091">
    <property type="component" value="Chromosome 1"/>
</dbReference>
<comment type="similarity">
    <text evidence="2 9 10">Belongs to the dihydrofolate reductase family.</text>
</comment>